<dbReference type="OrthoDB" id="9809206at2"/>
<feature type="transmembrane region" description="Helical" evidence="10">
    <location>
        <begin position="365"/>
        <end position="388"/>
    </location>
</feature>
<evidence type="ECO:0000256" key="2">
    <source>
        <dbReference type="ARBA" id="ARBA00022448"/>
    </source>
</evidence>
<evidence type="ECO:0000256" key="6">
    <source>
        <dbReference type="ARBA" id="ARBA00023053"/>
    </source>
</evidence>
<sequence>MTVGHIITLLFIGYLVFSIDKKQDNFPVPAILVLIGMALSLVTYFSNIEVTEAIIYNIFIPPLLFISAYQFPIDGFLKNRKLILGLATVGLLLMVLLLGGAIYGIGLLFFSLPLTAALILASILTPTDPVSVVSIIKQATGDEDLAHTVEGESMLNDGTSIVVFSSLLALYQQPSSVSFVTFLLDFIIVFAGGTLIGVLFGWLVVKIIHYSHHPHYQLMLSIVLTYGSFIAAEHFGFSGVLAVVSSGMMISYAFGQTEKEDHFRSQLDGFWEIVELSLLAVLFLVIGIEVTEYLHWSLVLFSSVVFILTIIVRLIVVCVMTRLLDTHNFYYSLLITWSGLKGSMSVFLILTLHVQSNTGPVINNIVGIGFMVVLLSLIIQSLTIAPLAKKLLKKS</sequence>
<name>A0A1I5SZ10_9BACI</name>
<feature type="transmembrane region" description="Helical" evidence="10">
    <location>
        <begin position="53"/>
        <end position="70"/>
    </location>
</feature>
<dbReference type="EMBL" id="FOXC01000056">
    <property type="protein sequence ID" value="SFP76003.1"/>
    <property type="molecule type" value="Genomic_DNA"/>
</dbReference>
<evidence type="ECO:0000256" key="10">
    <source>
        <dbReference type="SAM" id="Phobius"/>
    </source>
</evidence>
<dbReference type="GO" id="GO:0098719">
    <property type="term" value="P:sodium ion import across plasma membrane"/>
    <property type="evidence" value="ECO:0007669"/>
    <property type="project" value="TreeGrafter"/>
</dbReference>
<keyword evidence="5 10" id="KW-1133">Transmembrane helix</keyword>
<organism evidence="13 14">
    <name type="scientific">Halolactibacillus halophilus</name>
    <dbReference type="NCBI Taxonomy" id="306540"/>
    <lineage>
        <taxon>Bacteria</taxon>
        <taxon>Bacillati</taxon>
        <taxon>Bacillota</taxon>
        <taxon>Bacilli</taxon>
        <taxon>Bacillales</taxon>
        <taxon>Bacillaceae</taxon>
        <taxon>Halolactibacillus</taxon>
    </lineage>
</organism>
<keyword evidence="9" id="KW-0739">Sodium transport</keyword>
<dbReference type="InterPro" id="IPR018422">
    <property type="entry name" value="Cation/H_exchanger_CPA1"/>
</dbReference>
<evidence type="ECO:0000256" key="9">
    <source>
        <dbReference type="ARBA" id="ARBA00023201"/>
    </source>
</evidence>
<dbReference type="GO" id="GO:0005886">
    <property type="term" value="C:plasma membrane"/>
    <property type="evidence" value="ECO:0007669"/>
    <property type="project" value="UniProtKB-SubCell"/>
</dbReference>
<proteinExistence type="predicted"/>
<dbReference type="Gene3D" id="6.10.140.1330">
    <property type="match status" value="1"/>
</dbReference>
<evidence type="ECO:0000313" key="15">
    <source>
        <dbReference type="Proteomes" id="UP000321547"/>
    </source>
</evidence>
<keyword evidence="15" id="KW-1185">Reference proteome</keyword>
<feature type="transmembrane region" description="Helical" evidence="10">
    <location>
        <begin position="294"/>
        <end position="316"/>
    </location>
</feature>
<dbReference type="PANTHER" id="PTHR10110:SF86">
    <property type="entry name" value="SODIUM_HYDROGEN EXCHANGER 7"/>
    <property type="match status" value="1"/>
</dbReference>
<feature type="transmembrane region" description="Helical" evidence="10">
    <location>
        <begin position="179"/>
        <end position="204"/>
    </location>
</feature>
<dbReference type="RefSeq" id="WP_089833894.1">
    <property type="nucleotide sequence ID" value="NZ_BJWI01000064.1"/>
</dbReference>
<evidence type="ECO:0000256" key="8">
    <source>
        <dbReference type="ARBA" id="ARBA00023136"/>
    </source>
</evidence>
<dbReference type="EMBL" id="BJWI01000064">
    <property type="protein sequence ID" value="GEM02817.1"/>
    <property type="molecule type" value="Genomic_DNA"/>
</dbReference>
<evidence type="ECO:0000259" key="11">
    <source>
        <dbReference type="Pfam" id="PF00999"/>
    </source>
</evidence>
<dbReference type="GO" id="GO:0051453">
    <property type="term" value="P:regulation of intracellular pH"/>
    <property type="evidence" value="ECO:0007669"/>
    <property type="project" value="TreeGrafter"/>
</dbReference>
<evidence type="ECO:0000313" key="12">
    <source>
        <dbReference type="EMBL" id="GEM02817.1"/>
    </source>
</evidence>
<dbReference type="PANTHER" id="PTHR10110">
    <property type="entry name" value="SODIUM/HYDROGEN EXCHANGER"/>
    <property type="match status" value="1"/>
</dbReference>
<dbReference type="Pfam" id="PF00999">
    <property type="entry name" value="Na_H_Exchanger"/>
    <property type="match status" value="1"/>
</dbReference>
<evidence type="ECO:0000256" key="5">
    <source>
        <dbReference type="ARBA" id="ARBA00022989"/>
    </source>
</evidence>
<keyword evidence="7" id="KW-0406">Ion transport</keyword>
<feature type="transmembrane region" description="Helical" evidence="10">
    <location>
        <begin position="328"/>
        <end position="353"/>
    </location>
</feature>
<feature type="transmembrane region" description="Helical" evidence="10">
    <location>
        <begin position="267"/>
        <end position="288"/>
    </location>
</feature>
<evidence type="ECO:0000256" key="4">
    <source>
        <dbReference type="ARBA" id="ARBA00022692"/>
    </source>
</evidence>
<evidence type="ECO:0000313" key="14">
    <source>
        <dbReference type="Proteomes" id="UP000242243"/>
    </source>
</evidence>
<gene>
    <name evidence="12" type="ORF">HHA03_23490</name>
    <name evidence="13" type="ORF">SAMN05421839_1564</name>
</gene>
<reference evidence="13 14" key="1">
    <citation type="submission" date="2016-10" db="EMBL/GenBank/DDBJ databases">
        <authorList>
            <person name="de Groot N.N."/>
        </authorList>
    </citation>
    <scope>NUCLEOTIDE SEQUENCE [LARGE SCALE GENOMIC DNA]</scope>
    <source>
        <strain evidence="13 14">DSM 17073</strain>
    </source>
</reference>
<evidence type="ECO:0000256" key="3">
    <source>
        <dbReference type="ARBA" id="ARBA00022475"/>
    </source>
</evidence>
<dbReference type="Proteomes" id="UP000321547">
    <property type="component" value="Unassembled WGS sequence"/>
</dbReference>
<dbReference type="InterPro" id="IPR006153">
    <property type="entry name" value="Cation/H_exchanger_TM"/>
</dbReference>
<feature type="transmembrane region" description="Helical" evidence="10">
    <location>
        <begin position="28"/>
        <end position="46"/>
    </location>
</feature>
<keyword evidence="8 10" id="KW-0472">Membrane</keyword>
<evidence type="ECO:0000256" key="1">
    <source>
        <dbReference type="ARBA" id="ARBA00004651"/>
    </source>
</evidence>
<protein>
    <submittedName>
        <fullName evidence="13">Monovalent cation:H+ antiporter, CPA1 family</fullName>
    </submittedName>
    <submittedName>
        <fullName evidence="12">Sodium:proton antiporter</fullName>
    </submittedName>
</protein>
<dbReference type="Proteomes" id="UP000242243">
    <property type="component" value="Unassembled WGS sequence"/>
</dbReference>
<keyword evidence="3" id="KW-1003">Cell membrane</keyword>
<dbReference type="GO" id="GO:0015385">
    <property type="term" value="F:sodium:proton antiporter activity"/>
    <property type="evidence" value="ECO:0007669"/>
    <property type="project" value="InterPro"/>
</dbReference>
<dbReference type="GO" id="GO:0015386">
    <property type="term" value="F:potassium:proton antiporter activity"/>
    <property type="evidence" value="ECO:0007669"/>
    <property type="project" value="TreeGrafter"/>
</dbReference>
<keyword evidence="4 10" id="KW-0812">Transmembrane</keyword>
<accession>A0A1I5SZ10</accession>
<comment type="subcellular location">
    <subcellularLocation>
        <location evidence="1">Cell membrane</location>
        <topology evidence="1">Multi-pass membrane protein</topology>
    </subcellularLocation>
</comment>
<evidence type="ECO:0000256" key="7">
    <source>
        <dbReference type="ARBA" id="ARBA00023065"/>
    </source>
</evidence>
<feature type="domain" description="Cation/H+ exchanger transmembrane" evidence="11">
    <location>
        <begin position="9"/>
        <end position="390"/>
    </location>
</feature>
<dbReference type="AlphaFoldDB" id="A0A1I5SZ10"/>
<keyword evidence="6" id="KW-0915">Sodium</keyword>
<evidence type="ECO:0000313" key="13">
    <source>
        <dbReference type="EMBL" id="SFP76003.1"/>
    </source>
</evidence>
<reference evidence="12 15" key="2">
    <citation type="submission" date="2019-07" db="EMBL/GenBank/DDBJ databases">
        <title>Whole genome shotgun sequence of Halolactibacillus halophilus NBRC 100868.</title>
        <authorList>
            <person name="Hosoyama A."/>
            <person name="Uohara A."/>
            <person name="Ohji S."/>
            <person name="Ichikawa N."/>
        </authorList>
    </citation>
    <scope>NUCLEOTIDE SEQUENCE [LARGE SCALE GENOMIC DNA]</scope>
    <source>
        <strain evidence="12 15">NBRC 100868</strain>
    </source>
</reference>
<keyword evidence="2" id="KW-0813">Transport</keyword>